<accession>A0AAV4V537</accession>
<protein>
    <submittedName>
        <fullName evidence="1">Uncharacterized protein</fullName>
    </submittedName>
</protein>
<dbReference type="AlphaFoldDB" id="A0AAV4V537"/>
<reference evidence="1 2" key="1">
    <citation type="submission" date="2021-06" db="EMBL/GenBank/DDBJ databases">
        <title>Caerostris darwini draft genome.</title>
        <authorList>
            <person name="Kono N."/>
            <person name="Arakawa K."/>
        </authorList>
    </citation>
    <scope>NUCLEOTIDE SEQUENCE [LARGE SCALE GENOMIC DNA]</scope>
</reference>
<comment type="caution">
    <text evidence="1">The sequence shown here is derived from an EMBL/GenBank/DDBJ whole genome shotgun (WGS) entry which is preliminary data.</text>
</comment>
<keyword evidence="2" id="KW-1185">Reference proteome</keyword>
<organism evidence="1 2">
    <name type="scientific">Caerostris darwini</name>
    <dbReference type="NCBI Taxonomy" id="1538125"/>
    <lineage>
        <taxon>Eukaryota</taxon>
        <taxon>Metazoa</taxon>
        <taxon>Ecdysozoa</taxon>
        <taxon>Arthropoda</taxon>
        <taxon>Chelicerata</taxon>
        <taxon>Arachnida</taxon>
        <taxon>Araneae</taxon>
        <taxon>Araneomorphae</taxon>
        <taxon>Entelegynae</taxon>
        <taxon>Araneoidea</taxon>
        <taxon>Araneidae</taxon>
        <taxon>Caerostris</taxon>
    </lineage>
</organism>
<evidence type="ECO:0000313" key="1">
    <source>
        <dbReference type="EMBL" id="GIY65231.1"/>
    </source>
</evidence>
<sequence length="73" mass="8680">MLYGVGTFTYHHWWFTAVAPSLKRKKRNYGKRPVNGHSSNHKIEYRRPEHIALGPALLQMHLFIEKRNRENPP</sequence>
<proteinExistence type="predicted"/>
<evidence type="ECO:0000313" key="2">
    <source>
        <dbReference type="Proteomes" id="UP001054837"/>
    </source>
</evidence>
<name>A0AAV4V537_9ARAC</name>
<gene>
    <name evidence="1" type="ORF">CDAR_381661</name>
</gene>
<dbReference type="EMBL" id="BPLQ01012408">
    <property type="protein sequence ID" value="GIY65231.1"/>
    <property type="molecule type" value="Genomic_DNA"/>
</dbReference>
<dbReference type="Proteomes" id="UP001054837">
    <property type="component" value="Unassembled WGS sequence"/>
</dbReference>